<dbReference type="InterPro" id="IPR025946">
    <property type="entry name" value="CABIT_dom"/>
</dbReference>
<keyword evidence="1" id="KW-0597">Phosphoprotein</keyword>
<dbReference type="PANTHER" id="PTHR14454">
    <property type="entry name" value="GRB2-ASSOCIATED AND REGULATOR OF MAPK PROTEIN FAMILY MEMBER"/>
    <property type="match status" value="1"/>
</dbReference>
<sequence length="705" mass="80171">MACSNMHDIEWSSDALSITSIVNDKLPTIVKVADGYYCENEAESFSNGDLIKLDFKRHYTKVKAHAVYEQSSDIDEVSNHLGDEILIPFGYSGKLNIICRQNVIDSTEELLVHFPRFLTAGKSFQAYKGKRWRTETRIMAGSDLEIDREIPDLGIVCMVQNNRILIRYDADIMFHVRQDETQYTIRDLVERFKMPQYVRFIESEVQKFMTEDLCEAVANISRFEGQFKITGVLNQEVLIGHHKPVVESSSASTSMASNQRSIAILPLDSEVVRNLEVYLPVYEDFDDYELMMVQNFSNNVNLDVVEGSLYLEFQKKPRVHFLSSYDLPIREDTPPPRPPLPHVNKTEQPKNSRESPPHAERKPPNSQTKTNKRRKPPSIPGSTETAESPTSPDPAGRLQFSNTKETHHSPQIPRPIGQRPKPPTPVQKKQAWLHARKGPKTLNQDSDDDEGAYEEMSTPTSVVRPVPRQPPITKEPPRMQHAFPADESSDDETENPYDEIEEIQEVKSLRGHGETYSKKTGLDFAKLPKTFRYGLKMVHHELRKLKRTRSTDSTSIDDLHVLPSKKDLNPFGSSSDDDDDEPVEYDYPDLTKLASMPRPKPVSDVPRYQASMKMRPDKPVGKIQPMSRETNADKKFKDLTSAEVVSLFRMTTLPGLASACEKEGLDGSFLSSLNETQLKKVFKLSALQLIKVNKIINDGWRPNTK</sequence>
<evidence type="ECO:0000313" key="5">
    <source>
        <dbReference type="RefSeq" id="XP_022315688.1"/>
    </source>
</evidence>
<dbReference type="AlphaFoldDB" id="A0A8B8CIM7"/>
<dbReference type="PANTHER" id="PTHR14454:SF11">
    <property type="entry name" value="SERRANO, ISOFORM F"/>
    <property type="match status" value="1"/>
</dbReference>
<proteinExistence type="predicted"/>
<dbReference type="InterPro" id="IPR052281">
    <property type="entry name" value="GAREM"/>
</dbReference>
<dbReference type="GeneID" id="111119621"/>
<feature type="region of interest" description="Disordered" evidence="2">
    <location>
        <begin position="542"/>
        <end position="583"/>
    </location>
</feature>
<evidence type="ECO:0000259" key="3">
    <source>
        <dbReference type="Pfam" id="PF12736"/>
    </source>
</evidence>
<feature type="region of interest" description="Disordered" evidence="2">
    <location>
        <begin position="329"/>
        <end position="516"/>
    </location>
</feature>
<reference evidence="5" key="1">
    <citation type="submission" date="2025-08" db="UniProtKB">
        <authorList>
            <consortium name="RefSeq"/>
        </authorList>
    </citation>
    <scope>IDENTIFICATION</scope>
    <source>
        <tissue evidence="5">Whole sample</tissue>
    </source>
</reference>
<organism evidence="4 5">
    <name type="scientific">Crassostrea virginica</name>
    <name type="common">Eastern oyster</name>
    <dbReference type="NCBI Taxonomy" id="6565"/>
    <lineage>
        <taxon>Eukaryota</taxon>
        <taxon>Metazoa</taxon>
        <taxon>Spiralia</taxon>
        <taxon>Lophotrochozoa</taxon>
        <taxon>Mollusca</taxon>
        <taxon>Bivalvia</taxon>
        <taxon>Autobranchia</taxon>
        <taxon>Pteriomorphia</taxon>
        <taxon>Ostreida</taxon>
        <taxon>Ostreoidea</taxon>
        <taxon>Ostreidae</taxon>
        <taxon>Crassostrea</taxon>
    </lineage>
</organism>
<evidence type="ECO:0000256" key="2">
    <source>
        <dbReference type="SAM" id="MobiDB-lite"/>
    </source>
</evidence>
<dbReference type="Proteomes" id="UP000694844">
    <property type="component" value="Chromosome 2"/>
</dbReference>
<accession>A0A8B8CIM7</accession>
<keyword evidence="4" id="KW-1185">Reference proteome</keyword>
<feature type="compositionally biased region" description="Basic and acidic residues" evidence="2">
    <location>
        <begin position="504"/>
        <end position="516"/>
    </location>
</feature>
<feature type="compositionally biased region" description="Acidic residues" evidence="2">
    <location>
        <begin position="487"/>
        <end position="503"/>
    </location>
</feature>
<feature type="compositionally biased region" description="Basic and acidic residues" evidence="2">
    <location>
        <begin position="557"/>
        <end position="568"/>
    </location>
</feature>
<evidence type="ECO:0000313" key="4">
    <source>
        <dbReference type="Proteomes" id="UP000694844"/>
    </source>
</evidence>
<gene>
    <name evidence="5" type="primary">LOC111119621</name>
</gene>
<feature type="compositionally biased region" description="Polar residues" evidence="2">
    <location>
        <begin position="380"/>
        <end position="390"/>
    </location>
</feature>
<feature type="domain" description="CABIT" evidence="3">
    <location>
        <begin position="26"/>
        <end position="240"/>
    </location>
</feature>
<dbReference type="OrthoDB" id="6069759at2759"/>
<feature type="compositionally biased region" description="Basic and acidic residues" evidence="2">
    <location>
        <begin position="344"/>
        <end position="363"/>
    </location>
</feature>
<dbReference type="RefSeq" id="XP_022315688.1">
    <property type="nucleotide sequence ID" value="XM_022459980.1"/>
</dbReference>
<protein>
    <submittedName>
        <fullName evidence="5">Uncharacterized protein LOC111119621 isoform X5</fullName>
    </submittedName>
</protein>
<evidence type="ECO:0000256" key="1">
    <source>
        <dbReference type="ARBA" id="ARBA00022553"/>
    </source>
</evidence>
<name>A0A8B8CIM7_CRAVI</name>
<dbReference type="Pfam" id="PF12736">
    <property type="entry name" value="CABIT"/>
    <property type="match status" value="1"/>
</dbReference>